<reference evidence="2 3" key="1">
    <citation type="submission" date="2017-11" db="EMBL/GenBank/DDBJ databases">
        <authorList>
            <person name="Han C.G."/>
        </authorList>
    </citation>
    <scope>NUCLEOTIDE SEQUENCE [LARGE SCALE GENOMIC DNA]</scope>
    <source>
        <strain evidence="2">CFBP6411</strain>
    </source>
</reference>
<dbReference type="InterPro" id="IPR056133">
    <property type="entry name" value="DUF7716"/>
</dbReference>
<dbReference type="Proteomes" id="UP000238093">
    <property type="component" value="Chromosome I"/>
</dbReference>
<evidence type="ECO:0000259" key="1">
    <source>
        <dbReference type="Pfam" id="PF24832"/>
    </source>
</evidence>
<protein>
    <recommendedName>
        <fullName evidence="1">DUF7716 domain-containing protein</fullName>
    </recommendedName>
</protein>
<sequence>MKNVTTGKPIVIADLINFLKSGPAMIDDLCLYTDEDVEAITPETICYLDRYPEVVNDEEVYSEFVTANELELLYYGQQFNDVLANIYSQDKTADMGTVIHALNYYLGNDDFLDIV</sequence>
<accession>A0A2K4WIB0</accession>
<evidence type="ECO:0000313" key="3">
    <source>
        <dbReference type="Proteomes" id="UP000238093"/>
    </source>
</evidence>
<proteinExistence type="predicted"/>
<gene>
    <name evidence="2" type="ORF">CFBP6411_04207</name>
</gene>
<feature type="domain" description="DUF7716" evidence="1">
    <location>
        <begin position="15"/>
        <end position="114"/>
    </location>
</feature>
<dbReference type="AlphaFoldDB" id="A0A2K4WIB0"/>
<dbReference type="EMBL" id="LT963408">
    <property type="protein sequence ID" value="SOS35564.1"/>
    <property type="molecule type" value="Genomic_DNA"/>
</dbReference>
<dbReference type="RefSeq" id="WP_005735270.1">
    <property type="nucleotide sequence ID" value="NZ_LT963408.1"/>
</dbReference>
<organism evidence="2 3">
    <name type="scientific">Pseudomonas syringae group genomosp. 3</name>
    <dbReference type="NCBI Taxonomy" id="251701"/>
    <lineage>
        <taxon>Bacteria</taxon>
        <taxon>Pseudomonadati</taxon>
        <taxon>Pseudomonadota</taxon>
        <taxon>Gammaproteobacteria</taxon>
        <taxon>Pseudomonadales</taxon>
        <taxon>Pseudomonadaceae</taxon>
        <taxon>Pseudomonas</taxon>
    </lineage>
</organism>
<name>A0A2K4WIB0_9PSED</name>
<dbReference type="Pfam" id="PF24832">
    <property type="entry name" value="DUF7716"/>
    <property type="match status" value="1"/>
</dbReference>
<evidence type="ECO:0000313" key="2">
    <source>
        <dbReference type="EMBL" id="SOS35564.1"/>
    </source>
</evidence>